<evidence type="ECO:0000256" key="7">
    <source>
        <dbReference type="RuleBase" id="RU000320"/>
    </source>
</evidence>
<protein>
    <submittedName>
        <fullName evidence="11">Na+/H+ antiporter subunit D</fullName>
    </submittedName>
</protein>
<keyword evidence="4 7" id="KW-0812">Transmembrane</keyword>
<dbReference type="GO" id="GO:0042773">
    <property type="term" value="P:ATP synthesis coupled electron transport"/>
    <property type="evidence" value="ECO:0007669"/>
    <property type="project" value="InterPro"/>
</dbReference>
<sequence length="599" mass="61092">MTSLVPLVVLAPLLGAAITLTLAGRPRIQRLIAVAVLAGVAVLGGVLLVLVDLHGTLVMQVGGWAAPFGIALVVDRLSALLVAVSAIVLLAVLLFSVGQGLADGHDETPVSIYYPSYLILAAGVFTAFIAGDLFNLYVGFEIVLVASYVLITLGGSESRIRVGQTYIVVSLVSSMLFLTSIAMLYGATGTVNLAHLALRIAELPEGTQIVLHVMLLLGFGVKSAVFPLSFWLPDSYPTAPAPVTAVFAGLLTKIGVYAIIRTETLLFPGPELNAVLLVVASLTMLVGILGAIAQTDLKRMLSFTLVSHIGYLIFGVGLGSAVGTAATIYYIVHHIVVQTTLFLATGLVERIGGTTSLRRLGGLLQASPLVAVLFFIPALNLGGIPPFSGFLGKLGLFQAGAENGTPLAWVGIGVGALVSLLTLYALIRAWSLAFWRPRPEPIAAGAPETGSLSLTTVDAQTSVVEVVRPGGGAGAAGASPSGVVRAAGPGSPSSTGPESPASAEAADRAVPTRDDARRAVGAHPSTRGKRRGAAPTLLVGATAGMVLVSVALTIGAGPLYELAERAGQSLESSSYISAVFPDGVPGIGDGTATEGGSHG</sequence>
<evidence type="ECO:0000256" key="1">
    <source>
        <dbReference type="ARBA" id="ARBA00004651"/>
    </source>
</evidence>
<evidence type="ECO:0000256" key="9">
    <source>
        <dbReference type="SAM" id="Phobius"/>
    </source>
</evidence>
<feature type="transmembrane region" description="Helical" evidence="9">
    <location>
        <begin position="209"/>
        <end position="232"/>
    </location>
</feature>
<dbReference type="InterPro" id="IPR050586">
    <property type="entry name" value="CPA3_Na-H_Antiporter_D"/>
</dbReference>
<gene>
    <name evidence="11" type="ORF">FJ657_00170</name>
</gene>
<name>A0A506Y562_9MICO</name>
<accession>A0A506Y562</accession>
<dbReference type="RefSeq" id="WP_141161693.1">
    <property type="nucleotide sequence ID" value="NZ_VHQG01000001.1"/>
</dbReference>
<evidence type="ECO:0000256" key="8">
    <source>
        <dbReference type="SAM" id="MobiDB-lite"/>
    </source>
</evidence>
<dbReference type="Pfam" id="PF00361">
    <property type="entry name" value="Proton_antipo_M"/>
    <property type="match status" value="1"/>
</dbReference>
<feature type="transmembrane region" description="Helical" evidence="9">
    <location>
        <begin position="166"/>
        <end position="189"/>
    </location>
</feature>
<evidence type="ECO:0000256" key="3">
    <source>
        <dbReference type="ARBA" id="ARBA00022475"/>
    </source>
</evidence>
<evidence type="ECO:0000313" key="11">
    <source>
        <dbReference type="EMBL" id="TPW77165.1"/>
    </source>
</evidence>
<feature type="transmembrane region" description="Helical" evidence="9">
    <location>
        <begin position="57"/>
        <end position="74"/>
    </location>
</feature>
<keyword evidence="12" id="KW-1185">Reference proteome</keyword>
<dbReference type="EMBL" id="VHQG01000001">
    <property type="protein sequence ID" value="TPW77165.1"/>
    <property type="molecule type" value="Genomic_DNA"/>
</dbReference>
<feature type="transmembrane region" description="Helical" evidence="9">
    <location>
        <begin position="272"/>
        <end position="293"/>
    </location>
</feature>
<feature type="region of interest" description="Disordered" evidence="8">
    <location>
        <begin position="473"/>
        <end position="533"/>
    </location>
</feature>
<evidence type="ECO:0000256" key="5">
    <source>
        <dbReference type="ARBA" id="ARBA00022989"/>
    </source>
</evidence>
<feature type="transmembrane region" description="Helical" evidence="9">
    <location>
        <begin position="300"/>
        <end position="322"/>
    </location>
</feature>
<feature type="transmembrane region" description="Helical" evidence="9">
    <location>
        <begin position="136"/>
        <end position="154"/>
    </location>
</feature>
<dbReference type="PANTHER" id="PTHR42703">
    <property type="entry name" value="NADH DEHYDROGENASE"/>
    <property type="match status" value="1"/>
</dbReference>
<dbReference type="Proteomes" id="UP000316252">
    <property type="component" value="Unassembled WGS sequence"/>
</dbReference>
<comment type="similarity">
    <text evidence="2">Belongs to the CPA3 antiporters (TC 2.A.63) subunit D family.</text>
</comment>
<evidence type="ECO:0000259" key="10">
    <source>
        <dbReference type="Pfam" id="PF00361"/>
    </source>
</evidence>
<keyword evidence="3" id="KW-1003">Cell membrane</keyword>
<dbReference type="PANTHER" id="PTHR42703:SF1">
    <property type="entry name" value="NA(+)_H(+) ANTIPORTER SUBUNIT D1"/>
    <property type="match status" value="1"/>
</dbReference>
<dbReference type="AlphaFoldDB" id="A0A506Y562"/>
<dbReference type="GO" id="GO:0008137">
    <property type="term" value="F:NADH dehydrogenase (ubiquinone) activity"/>
    <property type="evidence" value="ECO:0007669"/>
    <property type="project" value="InterPro"/>
</dbReference>
<feature type="transmembrane region" description="Helical" evidence="9">
    <location>
        <begin position="110"/>
        <end position="130"/>
    </location>
</feature>
<organism evidence="11 12">
    <name type="scientific">Schumannella soli</name>
    <dbReference type="NCBI Taxonomy" id="2590779"/>
    <lineage>
        <taxon>Bacteria</taxon>
        <taxon>Bacillati</taxon>
        <taxon>Actinomycetota</taxon>
        <taxon>Actinomycetes</taxon>
        <taxon>Micrococcales</taxon>
        <taxon>Microbacteriaceae</taxon>
        <taxon>Schumannella</taxon>
    </lineage>
</organism>
<evidence type="ECO:0000256" key="2">
    <source>
        <dbReference type="ARBA" id="ARBA00005346"/>
    </source>
</evidence>
<dbReference type="NCBIfam" id="NF009308">
    <property type="entry name" value="PRK12665.1"/>
    <property type="match status" value="1"/>
</dbReference>
<feature type="compositionally biased region" description="Low complexity" evidence="8">
    <location>
        <begin position="476"/>
        <end position="504"/>
    </location>
</feature>
<evidence type="ECO:0000256" key="6">
    <source>
        <dbReference type="ARBA" id="ARBA00023136"/>
    </source>
</evidence>
<feature type="domain" description="NADH:quinone oxidoreductase/Mrp antiporter transmembrane" evidence="10">
    <location>
        <begin position="130"/>
        <end position="411"/>
    </location>
</feature>
<feature type="transmembrane region" description="Helical" evidence="9">
    <location>
        <begin position="369"/>
        <end position="387"/>
    </location>
</feature>
<comment type="subcellular location">
    <subcellularLocation>
        <location evidence="1">Cell membrane</location>
        <topology evidence="1">Multi-pass membrane protein</topology>
    </subcellularLocation>
    <subcellularLocation>
        <location evidence="7">Membrane</location>
        <topology evidence="7">Multi-pass membrane protein</topology>
    </subcellularLocation>
</comment>
<proteinExistence type="inferred from homology"/>
<keyword evidence="5 9" id="KW-1133">Transmembrane helix</keyword>
<reference evidence="11 12" key="1">
    <citation type="submission" date="2019-06" db="EMBL/GenBank/DDBJ databases">
        <authorList>
            <person name="Li F."/>
        </authorList>
    </citation>
    <scope>NUCLEOTIDE SEQUENCE [LARGE SCALE GENOMIC DNA]</scope>
    <source>
        <strain evidence="11 12">10F1D-1</strain>
    </source>
</reference>
<evidence type="ECO:0000313" key="12">
    <source>
        <dbReference type="Proteomes" id="UP000316252"/>
    </source>
</evidence>
<feature type="transmembrane region" description="Helical" evidence="9">
    <location>
        <begin position="239"/>
        <end position="260"/>
    </location>
</feature>
<dbReference type="InterPro" id="IPR001750">
    <property type="entry name" value="ND/Mrp_TM"/>
</dbReference>
<feature type="transmembrane region" description="Helical" evidence="9">
    <location>
        <begin position="537"/>
        <end position="560"/>
    </location>
</feature>
<dbReference type="PRINTS" id="PR01437">
    <property type="entry name" value="NUOXDRDTASE4"/>
</dbReference>
<feature type="transmembrane region" description="Helical" evidence="9">
    <location>
        <begin position="80"/>
        <end position="98"/>
    </location>
</feature>
<feature type="compositionally biased region" description="Basic and acidic residues" evidence="8">
    <location>
        <begin position="505"/>
        <end position="518"/>
    </location>
</feature>
<feature type="transmembrane region" description="Helical" evidence="9">
    <location>
        <begin position="33"/>
        <end position="50"/>
    </location>
</feature>
<evidence type="ECO:0000256" key="4">
    <source>
        <dbReference type="ARBA" id="ARBA00022692"/>
    </source>
</evidence>
<feature type="transmembrane region" description="Helical" evidence="9">
    <location>
        <begin position="407"/>
        <end position="427"/>
    </location>
</feature>
<dbReference type="GO" id="GO:0005886">
    <property type="term" value="C:plasma membrane"/>
    <property type="evidence" value="ECO:0007669"/>
    <property type="project" value="UniProtKB-SubCell"/>
</dbReference>
<dbReference type="InterPro" id="IPR003918">
    <property type="entry name" value="NADH_UbQ_OxRdtase"/>
</dbReference>
<keyword evidence="6 9" id="KW-0472">Membrane</keyword>
<dbReference type="OrthoDB" id="9768329at2"/>
<comment type="caution">
    <text evidence="11">The sequence shown here is derived from an EMBL/GenBank/DDBJ whole genome shotgun (WGS) entry which is preliminary data.</text>
</comment>